<keyword evidence="5" id="KW-1185">Reference proteome</keyword>
<evidence type="ECO:0000313" key="5">
    <source>
        <dbReference type="Proteomes" id="UP001432180"/>
    </source>
</evidence>
<evidence type="ECO:0000259" key="3">
    <source>
        <dbReference type="PROSITE" id="PS50887"/>
    </source>
</evidence>
<name>A0ABZ0S5E2_9GAMM</name>
<dbReference type="Proteomes" id="UP001432180">
    <property type="component" value="Chromosome"/>
</dbReference>
<dbReference type="NCBIfam" id="TIGR00254">
    <property type="entry name" value="GGDEF"/>
    <property type="match status" value="1"/>
</dbReference>
<sequence>MLSNTCYSLLLIEGKEDEFLRFRALLADRPGKEYRLRRVRTVESAETLILESGPHSFDLCLLADDAGDDDNLEFISAHSMDSEFPPMALLTRQTNPDLEQLALDAGAMDCLQTSELSPALVERSIRYCIAQHSAKLELVKLATTDPLTGILNRRTLYDLGDKEFDRATRYGHPLSLVLIGVDHFRDVNDTFGYQVGDKVLNSVVSTVLAAIRETDIFGRFGGSEFLLILPHTDLKGASLLAERLGIDIQGQPVIHDGAVIDISLSCGVCALSDQVEFFDELIVAADRALYRQEPGVS</sequence>
<dbReference type="EMBL" id="CP121472">
    <property type="protein sequence ID" value="WPL16265.1"/>
    <property type="molecule type" value="Genomic_DNA"/>
</dbReference>
<dbReference type="PROSITE" id="PS50887">
    <property type="entry name" value="GGDEF"/>
    <property type="match status" value="1"/>
</dbReference>
<evidence type="ECO:0000256" key="1">
    <source>
        <dbReference type="ARBA" id="ARBA00012528"/>
    </source>
</evidence>
<comment type="catalytic activity">
    <reaction evidence="2">
        <text>2 GTP = 3',3'-c-di-GMP + 2 diphosphate</text>
        <dbReference type="Rhea" id="RHEA:24898"/>
        <dbReference type="ChEBI" id="CHEBI:33019"/>
        <dbReference type="ChEBI" id="CHEBI:37565"/>
        <dbReference type="ChEBI" id="CHEBI:58805"/>
        <dbReference type="EC" id="2.7.7.65"/>
    </reaction>
</comment>
<dbReference type="SMART" id="SM00267">
    <property type="entry name" value="GGDEF"/>
    <property type="match status" value="1"/>
</dbReference>
<reference evidence="4 5" key="1">
    <citation type="journal article" date="2023" name="Microorganisms">
        <title>Thiorhodovibrio frisius and Trv. litoralis spp. nov., Two Novel Members from a Clade of Fastidious Purple Sulfur Bacteria That Exhibit Unique Red-Shifted Light-Harvesting Capabilities.</title>
        <authorList>
            <person name="Methner A."/>
            <person name="Kuzyk S.B."/>
            <person name="Petersen J."/>
            <person name="Bauer S."/>
            <person name="Brinkmann H."/>
            <person name="Sichau K."/>
            <person name="Wanner G."/>
            <person name="Wolf J."/>
            <person name="Neumann-Schaal M."/>
            <person name="Henke P."/>
            <person name="Tank M."/>
            <person name="Sproer C."/>
            <person name="Bunk B."/>
            <person name="Overmann J."/>
        </authorList>
    </citation>
    <scope>NUCLEOTIDE SEQUENCE [LARGE SCALE GENOMIC DNA]</scope>
    <source>
        <strain evidence="4 5">DSM 6702</strain>
    </source>
</reference>
<dbReference type="CDD" id="cd01949">
    <property type="entry name" value="GGDEF"/>
    <property type="match status" value="1"/>
</dbReference>
<dbReference type="Gene3D" id="3.30.70.270">
    <property type="match status" value="1"/>
</dbReference>
<feature type="domain" description="GGDEF" evidence="3">
    <location>
        <begin position="172"/>
        <end position="297"/>
    </location>
</feature>
<dbReference type="InterPro" id="IPR043128">
    <property type="entry name" value="Rev_trsase/Diguanyl_cyclase"/>
</dbReference>
<dbReference type="Pfam" id="PF00990">
    <property type="entry name" value="GGDEF"/>
    <property type="match status" value="1"/>
</dbReference>
<dbReference type="PANTHER" id="PTHR45138">
    <property type="entry name" value="REGULATORY COMPONENTS OF SENSORY TRANSDUCTION SYSTEM"/>
    <property type="match status" value="1"/>
</dbReference>
<evidence type="ECO:0000313" key="4">
    <source>
        <dbReference type="EMBL" id="WPL16265.1"/>
    </source>
</evidence>
<protein>
    <recommendedName>
        <fullName evidence="1">diguanylate cyclase</fullName>
        <ecNumber evidence="1">2.7.7.65</ecNumber>
    </recommendedName>
</protein>
<dbReference type="SUPFAM" id="SSF52172">
    <property type="entry name" value="CheY-like"/>
    <property type="match status" value="1"/>
</dbReference>
<dbReference type="InterPro" id="IPR011006">
    <property type="entry name" value="CheY-like_superfamily"/>
</dbReference>
<dbReference type="InterPro" id="IPR029787">
    <property type="entry name" value="Nucleotide_cyclase"/>
</dbReference>
<accession>A0ABZ0S5E2</accession>
<dbReference type="InterPro" id="IPR050469">
    <property type="entry name" value="Diguanylate_Cyclase"/>
</dbReference>
<dbReference type="Gene3D" id="3.40.50.2300">
    <property type="match status" value="1"/>
</dbReference>
<organism evidence="4 5">
    <name type="scientific">Thiorhodovibrio winogradskyi</name>
    <dbReference type="NCBI Taxonomy" id="77007"/>
    <lineage>
        <taxon>Bacteria</taxon>
        <taxon>Pseudomonadati</taxon>
        <taxon>Pseudomonadota</taxon>
        <taxon>Gammaproteobacteria</taxon>
        <taxon>Chromatiales</taxon>
        <taxon>Chromatiaceae</taxon>
        <taxon>Thiorhodovibrio</taxon>
    </lineage>
</organism>
<proteinExistence type="predicted"/>
<dbReference type="RefSeq" id="WP_328986811.1">
    <property type="nucleotide sequence ID" value="NZ_CP121472.1"/>
</dbReference>
<dbReference type="SUPFAM" id="SSF55073">
    <property type="entry name" value="Nucleotide cyclase"/>
    <property type="match status" value="1"/>
</dbReference>
<gene>
    <name evidence="4" type="primary">pleD_6</name>
    <name evidence="4" type="ORF">Thiowin_01218</name>
</gene>
<evidence type="ECO:0000256" key="2">
    <source>
        <dbReference type="ARBA" id="ARBA00034247"/>
    </source>
</evidence>
<dbReference type="PANTHER" id="PTHR45138:SF9">
    <property type="entry name" value="DIGUANYLATE CYCLASE DGCM-RELATED"/>
    <property type="match status" value="1"/>
</dbReference>
<dbReference type="InterPro" id="IPR000160">
    <property type="entry name" value="GGDEF_dom"/>
</dbReference>
<dbReference type="EC" id="2.7.7.65" evidence="1"/>